<organism evidence="1 2">
    <name type="scientific">Mesorhizobium plurifarium</name>
    <dbReference type="NCBI Taxonomy" id="69974"/>
    <lineage>
        <taxon>Bacteria</taxon>
        <taxon>Pseudomonadati</taxon>
        <taxon>Pseudomonadota</taxon>
        <taxon>Alphaproteobacteria</taxon>
        <taxon>Hyphomicrobiales</taxon>
        <taxon>Phyllobacteriaceae</taxon>
        <taxon>Mesorhizobium</taxon>
    </lineage>
</organism>
<protein>
    <recommendedName>
        <fullName evidence="3">Phage-related protein</fullName>
    </recommendedName>
</protein>
<evidence type="ECO:0000313" key="2">
    <source>
        <dbReference type="Proteomes" id="UP000182888"/>
    </source>
</evidence>
<gene>
    <name evidence="1" type="ORF">MPL1032_30053</name>
</gene>
<dbReference type="EMBL" id="CCND01000023">
    <property type="protein sequence ID" value="CDX60087.1"/>
    <property type="molecule type" value="Genomic_DNA"/>
</dbReference>
<accession>A0A0K2W386</accession>
<dbReference type="AlphaFoldDB" id="A0A0K2W386"/>
<name>A0A0K2W386_MESPL</name>
<dbReference type="Proteomes" id="UP000182888">
    <property type="component" value="Unassembled WGS sequence"/>
</dbReference>
<sequence length="109" mass="12425">MKILEFRGSALTDLRAFPNSARREAGYQLDKVQNEQLPTDWKPMTTVGKGVLEIRIRDETGAFRVIYTAKFADAIYVLHCFQKKTQKTSKTDLDLAAKRYGDLVKELGQ</sequence>
<evidence type="ECO:0008006" key="3">
    <source>
        <dbReference type="Google" id="ProtNLM"/>
    </source>
</evidence>
<reference evidence="2" key="1">
    <citation type="submission" date="2014-08" db="EMBL/GenBank/DDBJ databases">
        <authorList>
            <person name="Edwards T."/>
        </authorList>
    </citation>
    <scope>NUCLEOTIDE SEQUENCE [LARGE SCALE GENOMIC DNA]</scope>
</reference>
<dbReference type="InterPro" id="IPR009241">
    <property type="entry name" value="HigB-like"/>
</dbReference>
<evidence type="ECO:0000313" key="1">
    <source>
        <dbReference type="EMBL" id="CDX60087.1"/>
    </source>
</evidence>
<dbReference type="Pfam" id="PF05973">
    <property type="entry name" value="Gp49"/>
    <property type="match status" value="1"/>
</dbReference>
<proteinExistence type="predicted"/>